<feature type="binding site" evidence="3">
    <location>
        <position position="102"/>
    </location>
    <ligand>
        <name>Mg(2+)</name>
        <dbReference type="ChEBI" id="CHEBI:18420"/>
    </ligand>
</feature>
<dbReference type="GO" id="GO:0046872">
    <property type="term" value="F:metal ion binding"/>
    <property type="evidence" value="ECO:0007669"/>
    <property type="project" value="UniProtKB-KW"/>
</dbReference>
<dbReference type="AlphaFoldDB" id="A0A6H5FZM9"/>
<evidence type="ECO:0000313" key="6">
    <source>
        <dbReference type="Proteomes" id="UP000479000"/>
    </source>
</evidence>
<evidence type="ECO:0000256" key="3">
    <source>
        <dbReference type="PIRSR" id="PIRSR601952-2"/>
    </source>
</evidence>
<dbReference type="InterPro" id="IPR001952">
    <property type="entry name" value="Alkaline_phosphatase"/>
</dbReference>
<feature type="region of interest" description="Disordered" evidence="4">
    <location>
        <begin position="1"/>
        <end position="25"/>
    </location>
</feature>
<dbReference type="OrthoDB" id="5818554at2759"/>
<evidence type="ECO:0000313" key="5">
    <source>
        <dbReference type="EMBL" id="CAA9994871.1"/>
    </source>
</evidence>
<keyword evidence="2" id="KW-0597">Phosphoprotein</keyword>
<comment type="cofactor">
    <cofactor evidence="3">
        <name>Zn(2+)</name>
        <dbReference type="ChEBI" id="CHEBI:29105"/>
    </cofactor>
    <text evidence="3">Binds 2 Zn(2+) ions.</text>
</comment>
<gene>
    <name evidence="5" type="ORF">NTEN_LOCUS1687</name>
</gene>
<dbReference type="Gene3D" id="3.40.720.10">
    <property type="entry name" value="Alkaline Phosphatase, subunit A"/>
    <property type="match status" value="1"/>
</dbReference>
<dbReference type="SUPFAM" id="SSF53649">
    <property type="entry name" value="Alkaline phosphatase-like"/>
    <property type="match status" value="1"/>
</dbReference>
<reference evidence="5 6" key="1">
    <citation type="submission" date="2020-02" db="EMBL/GenBank/DDBJ databases">
        <authorList>
            <person name="Ferguson B K."/>
        </authorList>
    </citation>
    <scope>NUCLEOTIDE SEQUENCE [LARGE SCALE GENOMIC DNA]</scope>
</reference>
<dbReference type="EMBL" id="CADCXU010002747">
    <property type="protein sequence ID" value="CAA9994871.1"/>
    <property type="molecule type" value="Genomic_DNA"/>
</dbReference>
<keyword evidence="3" id="KW-0460">Magnesium</keyword>
<feature type="binding site" evidence="3">
    <location>
        <position position="102"/>
    </location>
    <ligand>
        <name>Zn(2+)</name>
        <dbReference type="ChEBI" id="CHEBI:29105"/>
        <label>2</label>
    </ligand>
</feature>
<feature type="non-terminal residue" evidence="5">
    <location>
        <position position="1"/>
    </location>
</feature>
<evidence type="ECO:0000256" key="2">
    <source>
        <dbReference type="ARBA" id="ARBA00022553"/>
    </source>
</evidence>
<dbReference type="PANTHER" id="PTHR11596">
    <property type="entry name" value="ALKALINE PHOSPHATASE"/>
    <property type="match status" value="1"/>
</dbReference>
<dbReference type="Pfam" id="PF00245">
    <property type="entry name" value="Alk_phosphatase"/>
    <property type="match status" value="1"/>
</dbReference>
<dbReference type="Proteomes" id="UP000479000">
    <property type="component" value="Unassembled WGS sequence"/>
</dbReference>
<feature type="region of interest" description="Disordered" evidence="4">
    <location>
        <begin position="169"/>
        <end position="190"/>
    </location>
</feature>
<organism evidence="5 6">
    <name type="scientific">Nesidiocoris tenuis</name>
    <dbReference type="NCBI Taxonomy" id="355587"/>
    <lineage>
        <taxon>Eukaryota</taxon>
        <taxon>Metazoa</taxon>
        <taxon>Ecdysozoa</taxon>
        <taxon>Arthropoda</taxon>
        <taxon>Hexapoda</taxon>
        <taxon>Insecta</taxon>
        <taxon>Pterygota</taxon>
        <taxon>Neoptera</taxon>
        <taxon>Paraneoptera</taxon>
        <taxon>Hemiptera</taxon>
        <taxon>Heteroptera</taxon>
        <taxon>Panheteroptera</taxon>
        <taxon>Cimicomorpha</taxon>
        <taxon>Miridae</taxon>
        <taxon>Dicyphina</taxon>
        <taxon>Nesidiocoris</taxon>
    </lineage>
</organism>
<comment type="cofactor">
    <cofactor evidence="3">
        <name>Mg(2+)</name>
        <dbReference type="ChEBI" id="CHEBI:18420"/>
    </cofactor>
    <text evidence="3">Binds 1 Mg(2+) ion.</text>
</comment>
<evidence type="ECO:0000256" key="1">
    <source>
        <dbReference type="ARBA" id="ARBA00012647"/>
    </source>
</evidence>
<accession>A0A6H5FZM9</accession>
<keyword evidence="3" id="KW-0862">Zinc</keyword>
<keyword evidence="3" id="KW-0479">Metal-binding</keyword>
<keyword evidence="6" id="KW-1185">Reference proteome</keyword>
<evidence type="ECO:0000256" key="4">
    <source>
        <dbReference type="SAM" id="MobiDB-lite"/>
    </source>
</evidence>
<proteinExistence type="predicted"/>
<name>A0A6H5FZM9_9HEMI</name>
<sequence>AEGKGEKNIPNRRFGTRGWHNRGGGAEEIQYGKKTASFFPGDTAHYPEYNWQIAREKNHLKRTPSNREYWYEMGRAAVLRRAGSRSYEQLGKAKNVVLLVADGLGVTTNTAARVYKGQRHGQTGEEASLAWDNFPALAMTKMGTSRRHQDSSEDHMLNDHALKEGHVFDRSQVSILGPENPEAPENKKIE</sequence>
<protein>
    <recommendedName>
        <fullName evidence="1">alkaline phosphatase</fullName>
        <ecNumber evidence="1">3.1.3.1</ecNumber>
    </recommendedName>
</protein>
<dbReference type="EC" id="3.1.3.1" evidence="1"/>
<dbReference type="InterPro" id="IPR017850">
    <property type="entry name" value="Alkaline_phosphatase_core_sf"/>
</dbReference>
<dbReference type="GO" id="GO:0004035">
    <property type="term" value="F:alkaline phosphatase activity"/>
    <property type="evidence" value="ECO:0007669"/>
    <property type="project" value="UniProtKB-EC"/>
</dbReference>
<dbReference type="PANTHER" id="PTHR11596:SF5">
    <property type="entry name" value="ALKALINE PHOSPHATASE"/>
    <property type="match status" value="1"/>
</dbReference>